<dbReference type="Gene3D" id="3.40.50.300">
    <property type="entry name" value="P-loop containing nucleotide triphosphate hydrolases"/>
    <property type="match status" value="1"/>
</dbReference>
<dbReference type="CDD" id="cd00882">
    <property type="entry name" value="Ras_like_GTPase"/>
    <property type="match status" value="1"/>
</dbReference>
<dbReference type="SUPFAM" id="SSF52540">
    <property type="entry name" value="P-loop containing nucleoside triphosphate hydrolases"/>
    <property type="match status" value="1"/>
</dbReference>
<evidence type="ECO:0000256" key="1">
    <source>
        <dbReference type="ARBA" id="ARBA00022741"/>
    </source>
</evidence>
<dbReference type="STRING" id="1314771.A0A197JG59"/>
<accession>A0A197JG59</accession>
<keyword evidence="1" id="KW-0547">Nucleotide-binding</keyword>
<dbReference type="InterPro" id="IPR006703">
    <property type="entry name" value="G_AIG1"/>
</dbReference>
<dbReference type="OrthoDB" id="8954335at2759"/>
<sequence length="281" mass="31238">MKDYKNPHAARLAHFRAALKNEDFNPSNSENVVMIGKTGAGKSSIISLLLNKDVGVGHGFFSHTTKTTEFDLRLPTEYGDRHIKLIDTQGVLDTNISLIEVLESLIDGLTGRFYHVNAIMLVLECARFTNETQDALASLCRAFGLDDIERSRRLLVVVTKVEHLPTEEQATILRTVIEHPFFKKLGISEEYIRGNTIQVFAGQSQGLSPLLAPAYEQLRVESKERLLGRLEEKKSPMSISNDFAQKLTNFLTDNIQIVSIAAGIAADVTLEALLRSDLSLE</sequence>
<feature type="domain" description="AIG1-type G" evidence="2">
    <location>
        <begin position="31"/>
        <end position="170"/>
    </location>
</feature>
<organism evidence="3 4">
    <name type="scientific">Linnemannia elongata AG-77</name>
    <dbReference type="NCBI Taxonomy" id="1314771"/>
    <lineage>
        <taxon>Eukaryota</taxon>
        <taxon>Fungi</taxon>
        <taxon>Fungi incertae sedis</taxon>
        <taxon>Mucoromycota</taxon>
        <taxon>Mortierellomycotina</taxon>
        <taxon>Mortierellomycetes</taxon>
        <taxon>Mortierellales</taxon>
        <taxon>Mortierellaceae</taxon>
        <taxon>Linnemannia</taxon>
    </lineage>
</organism>
<name>A0A197JG59_9FUNG</name>
<evidence type="ECO:0000259" key="2">
    <source>
        <dbReference type="Pfam" id="PF04548"/>
    </source>
</evidence>
<gene>
    <name evidence="3" type="ORF">K457DRAFT_25036</name>
</gene>
<dbReference type="AlphaFoldDB" id="A0A197JG59"/>
<keyword evidence="4" id="KW-1185">Reference proteome</keyword>
<dbReference type="EMBL" id="KV442117">
    <property type="protein sequence ID" value="OAQ23486.1"/>
    <property type="molecule type" value="Genomic_DNA"/>
</dbReference>
<dbReference type="Pfam" id="PF04548">
    <property type="entry name" value="AIG1"/>
    <property type="match status" value="1"/>
</dbReference>
<reference evidence="3 4" key="1">
    <citation type="submission" date="2016-05" db="EMBL/GenBank/DDBJ databases">
        <title>Genome sequencing reveals origins of a unique bacterial endosymbiosis in the earliest lineages of terrestrial Fungi.</title>
        <authorList>
            <consortium name="DOE Joint Genome Institute"/>
            <person name="Uehling J."/>
            <person name="Gryganskyi A."/>
            <person name="Hameed K."/>
            <person name="Tschaplinski T."/>
            <person name="Misztal P."/>
            <person name="Wu S."/>
            <person name="Desiro A."/>
            <person name="Vande Pol N."/>
            <person name="Du Z.-Y."/>
            <person name="Zienkiewicz A."/>
            <person name="Zienkiewicz K."/>
            <person name="Morin E."/>
            <person name="Tisserant E."/>
            <person name="Splivallo R."/>
            <person name="Hainaut M."/>
            <person name="Henrissat B."/>
            <person name="Ohm R."/>
            <person name="Kuo A."/>
            <person name="Yan J."/>
            <person name="Lipzen A."/>
            <person name="Nolan M."/>
            <person name="Labutti K."/>
            <person name="Barry K."/>
            <person name="Goldstein A."/>
            <person name="Labbe J."/>
            <person name="Schadt C."/>
            <person name="Tuskan G."/>
            <person name="Grigoriev I."/>
            <person name="Martin F."/>
            <person name="Vilgalys R."/>
            <person name="Bonito G."/>
        </authorList>
    </citation>
    <scope>NUCLEOTIDE SEQUENCE [LARGE SCALE GENOMIC DNA]</scope>
    <source>
        <strain evidence="3 4">AG-77</strain>
    </source>
</reference>
<protein>
    <recommendedName>
        <fullName evidence="2">AIG1-type G domain-containing protein</fullName>
    </recommendedName>
</protein>
<dbReference type="Proteomes" id="UP000078512">
    <property type="component" value="Unassembled WGS sequence"/>
</dbReference>
<dbReference type="InterPro" id="IPR027417">
    <property type="entry name" value="P-loop_NTPase"/>
</dbReference>
<proteinExistence type="predicted"/>
<evidence type="ECO:0000313" key="4">
    <source>
        <dbReference type="Proteomes" id="UP000078512"/>
    </source>
</evidence>
<evidence type="ECO:0000313" key="3">
    <source>
        <dbReference type="EMBL" id="OAQ23486.1"/>
    </source>
</evidence>
<dbReference type="GO" id="GO:0005525">
    <property type="term" value="F:GTP binding"/>
    <property type="evidence" value="ECO:0007669"/>
    <property type="project" value="InterPro"/>
</dbReference>